<keyword evidence="2" id="KW-1185">Reference proteome</keyword>
<evidence type="ECO:0000313" key="2">
    <source>
        <dbReference type="Proteomes" id="UP001057452"/>
    </source>
</evidence>
<comment type="caution">
    <text evidence="1">The sequence shown here is derived from an EMBL/GenBank/DDBJ whole genome shotgun (WGS) entry which is preliminary data.</text>
</comment>
<organism evidence="1 2">
    <name type="scientific">Chaenocephalus aceratus</name>
    <name type="common">Blackfin icefish</name>
    <name type="synonym">Chaenichthys aceratus</name>
    <dbReference type="NCBI Taxonomy" id="36190"/>
    <lineage>
        <taxon>Eukaryota</taxon>
        <taxon>Metazoa</taxon>
        <taxon>Chordata</taxon>
        <taxon>Craniata</taxon>
        <taxon>Vertebrata</taxon>
        <taxon>Euteleostomi</taxon>
        <taxon>Actinopterygii</taxon>
        <taxon>Neopterygii</taxon>
        <taxon>Teleostei</taxon>
        <taxon>Neoteleostei</taxon>
        <taxon>Acanthomorphata</taxon>
        <taxon>Eupercaria</taxon>
        <taxon>Perciformes</taxon>
        <taxon>Notothenioidei</taxon>
        <taxon>Channichthyidae</taxon>
        <taxon>Chaenocephalus</taxon>
    </lineage>
</organism>
<sequence length="89" mass="10454">MHGEEQNERREGGGGKREETFDKIRRCIIVFDRREEDSRRLRLRHPDTDRQTEQVTSAQTDSVAKPTAKEVQNNKMQEMINLVHSKTNC</sequence>
<reference evidence="1" key="1">
    <citation type="submission" date="2022-05" db="EMBL/GenBank/DDBJ databases">
        <title>Chromosome-level genome of Chaenocephalus aceratus.</title>
        <authorList>
            <person name="Park H."/>
        </authorList>
    </citation>
    <scope>NUCLEOTIDE SEQUENCE</scope>
    <source>
        <strain evidence="1">KU_202001</strain>
    </source>
</reference>
<evidence type="ECO:0000313" key="1">
    <source>
        <dbReference type="EMBL" id="KAI4804431.1"/>
    </source>
</evidence>
<dbReference type="EMBL" id="CM043799">
    <property type="protein sequence ID" value="KAI4804431.1"/>
    <property type="molecule type" value="Genomic_DNA"/>
</dbReference>
<accession>A0ACB9VWV6</accession>
<dbReference type="Proteomes" id="UP001057452">
    <property type="component" value="Chromosome 15"/>
</dbReference>
<gene>
    <name evidence="1" type="ORF">KUCAC02_026061</name>
</gene>
<name>A0ACB9VWV6_CHAAC</name>
<protein>
    <submittedName>
        <fullName evidence="1">Uncharacterized protein</fullName>
    </submittedName>
</protein>
<proteinExistence type="predicted"/>